<dbReference type="GO" id="GO:0006509">
    <property type="term" value="P:membrane protein ectodomain proteolysis"/>
    <property type="evidence" value="ECO:0007669"/>
    <property type="project" value="TreeGrafter"/>
</dbReference>
<evidence type="ECO:0000256" key="10">
    <source>
        <dbReference type="SAM" id="MobiDB-lite"/>
    </source>
</evidence>
<evidence type="ECO:0000256" key="9">
    <source>
        <dbReference type="ARBA" id="ARBA00023136"/>
    </source>
</evidence>
<keyword evidence="6" id="KW-0914">Notch signaling pathway</keyword>
<reference evidence="13" key="1">
    <citation type="journal article" date="2018" name="Nat. Microbiol.">
        <title>Leveraging single-cell genomics to expand the fungal tree of life.</title>
        <authorList>
            <person name="Ahrendt S.R."/>
            <person name="Quandt C.A."/>
            <person name="Ciobanu D."/>
            <person name="Clum A."/>
            <person name="Salamov A."/>
            <person name="Andreopoulos B."/>
            <person name="Cheng J.F."/>
            <person name="Woyke T."/>
            <person name="Pelin A."/>
            <person name="Henrissat B."/>
            <person name="Reynolds N.K."/>
            <person name="Benny G.L."/>
            <person name="Smith M.E."/>
            <person name="James T.Y."/>
            <person name="Grigoriev I.V."/>
        </authorList>
    </citation>
    <scope>NUCLEOTIDE SEQUENCE [LARGE SCALE GENOMIC DNA]</scope>
    <source>
        <strain evidence="13">RSA 1356</strain>
    </source>
</reference>
<dbReference type="PANTHER" id="PTHR10202:SF25">
    <property type="entry name" value="PRESENILIN SPE-4"/>
    <property type="match status" value="1"/>
</dbReference>
<dbReference type="InterPro" id="IPR006639">
    <property type="entry name" value="Preselin/SPP"/>
</dbReference>
<protein>
    <submittedName>
        <fullName evidence="12">Presenilin-domain-containing protein</fullName>
    </submittedName>
</protein>
<evidence type="ECO:0000256" key="5">
    <source>
        <dbReference type="ARBA" id="ARBA00022824"/>
    </source>
</evidence>
<keyword evidence="8" id="KW-0333">Golgi apparatus</keyword>
<feature type="transmembrane region" description="Helical" evidence="11">
    <location>
        <begin position="386"/>
        <end position="409"/>
    </location>
</feature>
<organism evidence="12 13">
    <name type="scientific">Thamnocephalis sphaerospora</name>
    <dbReference type="NCBI Taxonomy" id="78915"/>
    <lineage>
        <taxon>Eukaryota</taxon>
        <taxon>Fungi</taxon>
        <taxon>Fungi incertae sedis</taxon>
        <taxon>Zoopagomycota</taxon>
        <taxon>Zoopagomycotina</taxon>
        <taxon>Zoopagomycetes</taxon>
        <taxon>Zoopagales</taxon>
        <taxon>Sigmoideomycetaceae</taxon>
        <taxon>Thamnocephalis</taxon>
    </lineage>
</organism>
<dbReference type="InterPro" id="IPR042524">
    <property type="entry name" value="Presenilin_C"/>
</dbReference>
<evidence type="ECO:0000256" key="1">
    <source>
        <dbReference type="ARBA" id="ARBA00004477"/>
    </source>
</evidence>
<dbReference type="GO" id="GO:0005789">
    <property type="term" value="C:endoplasmic reticulum membrane"/>
    <property type="evidence" value="ECO:0007669"/>
    <property type="project" value="UniProtKB-SubCell"/>
</dbReference>
<comment type="subcellular location">
    <subcellularLocation>
        <location evidence="1">Endoplasmic reticulum membrane</location>
        <topology evidence="1">Multi-pass membrane protein</topology>
    </subcellularLocation>
    <subcellularLocation>
        <location evidence="2">Golgi apparatus membrane</location>
        <topology evidence="2">Multi-pass membrane protein</topology>
    </subcellularLocation>
</comment>
<evidence type="ECO:0000256" key="4">
    <source>
        <dbReference type="ARBA" id="ARBA00022692"/>
    </source>
</evidence>
<name>A0A4P9XXL4_9FUNG</name>
<proteinExistence type="inferred from homology"/>
<dbReference type="GO" id="GO:0042500">
    <property type="term" value="F:aspartic endopeptidase activity, intramembrane cleaving"/>
    <property type="evidence" value="ECO:0007669"/>
    <property type="project" value="InterPro"/>
</dbReference>
<feature type="region of interest" description="Disordered" evidence="10">
    <location>
        <begin position="297"/>
        <end position="345"/>
    </location>
</feature>
<evidence type="ECO:0000256" key="3">
    <source>
        <dbReference type="ARBA" id="ARBA00008604"/>
    </source>
</evidence>
<keyword evidence="9 11" id="KW-0472">Membrane</keyword>
<dbReference type="SMART" id="SM00730">
    <property type="entry name" value="PSN"/>
    <property type="match status" value="1"/>
</dbReference>
<feature type="transmembrane region" description="Helical" evidence="11">
    <location>
        <begin position="12"/>
        <end position="35"/>
    </location>
</feature>
<dbReference type="Pfam" id="PF01080">
    <property type="entry name" value="Presenilin"/>
    <property type="match status" value="2"/>
</dbReference>
<feature type="transmembrane region" description="Helical" evidence="11">
    <location>
        <begin position="71"/>
        <end position="96"/>
    </location>
</feature>
<evidence type="ECO:0000256" key="2">
    <source>
        <dbReference type="ARBA" id="ARBA00004653"/>
    </source>
</evidence>
<keyword evidence="13" id="KW-1185">Reference proteome</keyword>
<dbReference type="InterPro" id="IPR001108">
    <property type="entry name" value="Peptidase_A22A"/>
</dbReference>
<evidence type="ECO:0000313" key="12">
    <source>
        <dbReference type="EMBL" id="RKP11064.1"/>
    </source>
</evidence>
<feature type="transmembrane region" description="Helical" evidence="11">
    <location>
        <begin position="137"/>
        <end position="157"/>
    </location>
</feature>
<dbReference type="GO" id="GO:0016485">
    <property type="term" value="P:protein processing"/>
    <property type="evidence" value="ECO:0007669"/>
    <property type="project" value="InterPro"/>
</dbReference>
<evidence type="ECO:0000313" key="13">
    <source>
        <dbReference type="Proteomes" id="UP000271241"/>
    </source>
</evidence>
<dbReference type="PANTHER" id="PTHR10202">
    <property type="entry name" value="PRESENILIN"/>
    <property type="match status" value="1"/>
</dbReference>
<dbReference type="STRING" id="78915.A0A4P9XXL4"/>
<feature type="compositionally biased region" description="Low complexity" evidence="10">
    <location>
        <begin position="320"/>
        <end position="332"/>
    </location>
</feature>
<evidence type="ECO:0000256" key="11">
    <source>
        <dbReference type="SAM" id="Phobius"/>
    </source>
</evidence>
<evidence type="ECO:0000256" key="7">
    <source>
        <dbReference type="ARBA" id="ARBA00022989"/>
    </source>
</evidence>
<dbReference type="Gene3D" id="1.10.472.100">
    <property type="entry name" value="Presenilin"/>
    <property type="match status" value="1"/>
</dbReference>
<evidence type="ECO:0000256" key="8">
    <source>
        <dbReference type="ARBA" id="ARBA00023034"/>
    </source>
</evidence>
<keyword evidence="4 11" id="KW-0812">Transmembrane</keyword>
<keyword evidence="5" id="KW-0256">Endoplasmic reticulum</keyword>
<feature type="transmembrane region" description="Helical" evidence="11">
    <location>
        <begin position="103"/>
        <end position="131"/>
    </location>
</feature>
<dbReference type="OrthoDB" id="432970at2759"/>
<evidence type="ECO:0000256" key="6">
    <source>
        <dbReference type="ARBA" id="ARBA00022976"/>
    </source>
</evidence>
<dbReference type="GO" id="GO:0055074">
    <property type="term" value="P:calcium ion homeostasis"/>
    <property type="evidence" value="ECO:0007669"/>
    <property type="project" value="TreeGrafter"/>
</dbReference>
<dbReference type="GO" id="GO:0000139">
    <property type="term" value="C:Golgi membrane"/>
    <property type="evidence" value="ECO:0007669"/>
    <property type="project" value="UniProtKB-SubCell"/>
</dbReference>
<feature type="transmembrane region" description="Helical" evidence="11">
    <location>
        <begin position="217"/>
        <end position="237"/>
    </location>
</feature>
<feature type="transmembrane region" description="Helical" evidence="11">
    <location>
        <begin position="169"/>
        <end position="197"/>
    </location>
</feature>
<accession>A0A4P9XXL4</accession>
<dbReference type="GO" id="GO:0070765">
    <property type="term" value="C:gamma-secretase complex"/>
    <property type="evidence" value="ECO:0007669"/>
    <property type="project" value="TreeGrafter"/>
</dbReference>
<gene>
    <name evidence="12" type="ORF">THASP1DRAFT_21329</name>
</gene>
<feature type="transmembrane region" description="Helical" evidence="11">
    <location>
        <begin position="421"/>
        <end position="445"/>
    </location>
</feature>
<sequence>MTEEEKADELRFYVTQIYLIVKPVLGCILLSIFWVKISMSSLNFRRYTYRPAPSATQVYQFTDTSTTSEKFFGSLANAGIIVGQIIVMTIIIMVLFKYGCFKILFGFFMVVVVLLLGFMGYLLLGGILQVLSIPMDYITLVFGLWNFALVGLISVFWSKGPMKMQQAYLTIMSSLMAYSLTGLAEWTTWLLLGLLSIWGKCWRANAAAADQCLHNMLVLAVDLIAVLCPFGPLKMLIDSTKTQSKNVPALLYAVNAVWLMAFDERDYGGAAAQENTQQSAPSAYHTSAEHIALETRSEMRSTGDHPPPMPRSTSARVADSSTAAANAQRSAAPGNDSADMDQEEEEEAGLKLGLGDFVFYSVLIARADADLSYRACPLLRVAMSDWVTTVACTIAVMMGLNATIFLLAIKRKALPALPISIAFGILFYFVGSIMLVPCLEALSLAQIAL</sequence>
<keyword evidence="7 11" id="KW-1133">Transmembrane helix</keyword>
<dbReference type="EMBL" id="KZ992428">
    <property type="protein sequence ID" value="RKP11064.1"/>
    <property type="molecule type" value="Genomic_DNA"/>
</dbReference>
<dbReference type="AlphaFoldDB" id="A0A4P9XXL4"/>
<dbReference type="Proteomes" id="UP000271241">
    <property type="component" value="Unassembled WGS sequence"/>
</dbReference>
<comment type="similarity">
    <text evidence="3">Belongs to the peptidase A22A family.</text>
</comment>